<dbReference type="AlphaFoldDB" id="A0A2H0RI87"/>
<accession>A0A2H0RI87</accession>
<gene>
    <name evidence="1" type="ORF">COV08_01265</name>
</gene>
<sequence length="209" mass="22380">TLVTTDSDGYKGLSLIGLIPAIVGAIQEQQAQIQALALSVGQPVRQAGQSLVGVVGEKIEVAMGIFQRITTKWLEADHVRINDNLEMIDQVTGEIYCLSISNGEWLKSLGKCLEKNNPAPSGREAPLPVAPIEIETEPEVVATSTAPAIPEGNELVAEEVEIEPQITEETPAVIDESIVIEETSVVTPELEPIEFETTVESSEPAEGEN</sequence>
<reference evidence="1 2" key="1">
    <citation type="submission" date="2017-09" db="EMBL/GenBank/DDBJ databases">
        <title>Depth-based differentiation of microbial function through sediment-hosted aquifers and enrichment of novel symbionts in the deep terrestrial subsurface.</title>
        <authorList>
            <person name="Probst A.J."/>
            <person name="Ladd B."/>
            <person name="Jarett J.K."/>
            <person name="Geller-Mcgrath D.E."/>
            <person name="Sieber C.M."/>
            <person name="Emerson J.B."/>
            <person name="Anantharaman K."/>
            <person name="Thomas B.C."/>
            <person name="Malmstrom R."/>
            <person name="Stieglmeier M."/>
            <person name="Klingl A."/>
            <person name="Woyke T."/>
            <person name="Ryan C.M."/>
            <person name="Banfield J.F."/>
        </authorList>
    </citation>
    <scope>NUCLEOTIDE SEQUENCE [LARGE SCALE GENOMIC DNA]</scope>
    <source>
        <strain evidence="1">CG10_big_fil_rev_8_21_14_0_10_49_38</strain>
    </source>
</reference>
<dbReference type="Proteomes" id="UP000230431">
    <property type="component" value="Unassembled WGS sequence"/>
</dbReference>
<proteinExistence type="predicted"/>
<evidence type="ECO:0008006" key="3">
    <source>
        <dbReference type="Google" id="ProtNLM"/>
    </source>
</evidence>
<feature type="non-terminal residue" evidence="1">
    <location>
        <position position="1"/>
    </location>
</feature>
<dbReference type="EMBL" id="PCYK01000008">
    <property type="protein sequence ID" value="PIR46167.1"/>
    <property type="molecule type" value="Genomic_DNA"/>
</dbReference>
<protein>
    <recommendedName>
        <fullName evidence="3">Peptidase S74 domain-containing protein</fullName>
    </recommendedName>
</protein>
<name>A0A2H0RI87_9BACT</name>
<organism evidence="1 2">
    <name type="scientific">Candidatus Vogelbacteria bacterium CG10_big_fil_rev_8_21_14_0_10_49_38</name>
    <dbReference type="NCBI Taxonomy" id="1975043"/>
    <lineage>
        <taxon>Bacteria</taxon>
        <taxon>Candidatus Vogeliibacteriota</taxon>
    </lineage>
</organism>
<evidence type="ECO:0000313" key="1">
    <source>
        <dbReference type="EMBL" id="PIR46167.1"/>
    </source>
</evidence>
<evidence type="ECO:0000313" key="2">
    <source>
        <dbReference type="Proteomes" id="UP000230431"/>
    </source>
</evidence>
<comment type="caution">
    <text evidence="1">The sequence shown here is derived from an EMBL/GenBank/DDBJ whole genome shotgun (WGS) entry which is preliminary data.</text>
</comment>